<keyword evidence="4 6" id="KW-1133">Transmembrane helix</keyword>
<dbReference type="PANTHER" id="PTHR42709">
    <property type="entry name" value="ALKALINE PHOSPHATASE LIKE PROTEIN"/>
    <property type="match status" value="1"/>
</dbReference>
<dbReference type="PANTHER" id="PTHR42709:SF6">
    <property type="entry name" value="UNDECAPRENYL PHOSPHATE TRANSPORTER A"/>
    <property type="match status" value="1"/>
</dbReference>
<keyword evidence="2" id="KW-1003">Cell membrane</keyword>
<evidence type="ECO:0000256" key="4">
    <source>
        <dbReference type="ARBA" id="ARBA00022989"/>
    </source>
</evidence>
<dbReference type="InterPro" id="IPR032816">
    <property type="entry name" value="VTT_dom"/>
</dbReference>
<gene>
    <name evidence="8" type="ORF">FF124_04210</name>
</gene>
<dbReference type="PROSITE" id="PS51257">
    <property type="entry name" value="PROKAR_LIPOPROTEIN"/>
    <property type="match status" value="1"/>
</dbReference>
<feature type="transmembrane region" description="Helical" evidence="6">
    <location>
        <begin position="21"/>
        <end position="48"/>
    </location>
</feature>
<dbReference type="GO" id="GO:0005886">
    <property type="term" value="C:plasma membrane"/>
    <property type="evidence" value="ECO:0007669"/>
    <property type="project" value="UniProtKB-SubCell"/>
</dbReference>
<dbReference type="OrthoDB" id="9801622at2"/>
<evidence type="ECO:0000256" key="2">
    <source>
        <dbReference type="ARBA" id="ARBA00022475"/>
    </source>
</evidence>
<evidence type="ECO:0000313" key="8">
    <source>
        <dbReference type="EMBL" id="TNB49202.1"/>
    </source>
</evidence>
<evidence type="ECO:0000259" key="7">
    <source>
        <dbReference type="Pfam" id="PF09335"/>
    </source>
</evidence>
<feature type="domain" description="VTT" evidence="7">
    <location>
        <begin position="40"/>
        <end position="166"/>
    </location>
</feature>
<evidence type="ECO:0000256" key="3">
    <source>
        <dbReference type="ARBA" id="ARBA00022692"/>
    </source>
</evidence>
<dbReference type="EMBL" id="VCLB01000002">
    <property type="protein sequence ID" value="TNB49202.1"/>
    <property type="molecule type" value="Genomic_DNA"/>
</dbReference>
<comment type="caution">
    <text evidence="8">The sequence shown here is derived from an EMBL/GenBank/DDBJ whole genome shotgun (WGS) entry which is preliminary data.</text>
</comment>
<sequence>MTTRTKRPSAMSEQLLALLPVYGVPVIGFAVFLACCGIPLPTAVIMLFGGSLVATGDLSFWAVYPACVGAACGGDQVGYWAGRFGGTGYVERFAARGPKRQRLVDRARDYLERRGVIAIFITRWLLAMIGPYMNPVAGAAGMRWKLFIAAAIPGQMLYVLIYTLLGLIFSHNIIAVAQIVGNASGFLAAGVVTLALFWYMTRVLHFSLKKRRRRYLKPRGRRNRH</sequence>
<dbReference type="Pfam" id="PF09335">
    <property type="entry name" value="VTT_dom"/>
    <property type="match status" value="1"/>
</dbReference>
<evidence type="ECO:0000313" key="9">
    <source>
        <dbReference type="Proteomes" id="UP000307874"/>
    </source>
</evidence>
<dbReference type="InterPro" id="IPR051311">
    <property type="entry name" value="DedA_domain"/>
</dbReference>
<evidence type="ECO:0000256" key="6">
    <source>
        <dbReference type="SAM" id="Phobius"/>
    </source>
</evidence>
<protein>
    <submittedName>
        <fullName evidence="8">DedA family protein</fullName>
    </submittedName>
</protein>
<feature type="transmembrane region" description="Helical" evidence="6">
    <location>
        <begin position="146"/>
        <end position="169"/>
    </location>
</feature>
<organism evidence="8 9">
    <name type="scientific">Martelella lutilitoris</name>
    <dbReference type="NCBI Taxonomy" id="2583532"/>
    <lineage>
        <taxon>Bacteria</taxon>
        <taxon>Pseudomonadati</taxon>
        <taxon>Pseudomonadota</taxon>
        <taxon>Alphaproteobacteria</taxon>
        <taxon>Hyphomicrobiales</taxon>
        <taxon>Aurantimonadaceae</taxon>
        <taxon>Martelella</taxon>
    </lineage>
</organism>
<keyword evidence="3 6" id="KW-0812">Transmembrane</keyword>
<proteinExistence type="predicted"/>
<dbReference type="Proteomes" id="UP000307874">
    <property type="component" value="Unassembled WGS sequence"/>
</dbReference>
<feature type="transmembrane region" description="Helical" evidence="6">
    <location>
        <begin position="115"/>
        <end position="134"/>
    </location>
</feature>
<comment type="subcellular location">
    <subcellularLocation>
        <location evidence="1">Cell membrane</location>
        <topology evidence="1">Multi-pass membrane protein</topology>
    </subcellularLocation>
</comment>
<accession>A0A5C4JVA2</accession>
<feature type="transmembrane region" description="Helical" evidence="6">
    <location>
        <begin position="175"/>
        <end position="201"/>
    </location>
</feature>
<evidence type="ECO:0000256" key="1">
    <source>
        <dbReference type="ARBA" id="ARBA00004651"/>
    </source>
</evidence>
<dbReference type="AlphaFoldDB" id="A0A5C4JVA2"/>
<reference evidence="8 9" key="1">
    <citation type="submission" date="2019-05" db="EMBL/GenBank/DDBJ databases">
        <authorList>
            <person name="Lee S.D."/>
        </authorList>
    </citation>
    <scope>NUCLEOTIDE SEQUENCE [LARGE SCALE GENOMIC DNA]</scope>
    <source>
        <strain evidence="8 9">GH2-6</strain>
    </source>
</reference>
<keyword evidence="9" id="KW-1185">Reference proteome</keyword>
<evidence type="ECO:0000256" key="5">
    <source>
        <dbReference type="ARBA" id="ARBA00023136"/>
    </source>
</evidence>
<name>A0A5C4JVA2_9HYPH</name>
<keyword evidence="5 6" id="KW-0472">Membrane</keyword>
<reference evidence="8 9" key="2">
    <citation type="submission" date="2019-06" db="EMBL/GenBank/DDBJ databases">
        <title>Martelella lutilitoris sp. nov., isolated from a tidal mudflat.</title>
        <authorList>
            <person name="Kim Y.-J."/>
        </authorList>
    </citation>
    <scope>NUCLEOTIDE SEQUENCE [LARGE SCALE GENOMIC DNA]</scope>
    <source>
        <strain evidence="8 9">GH2-6</strain>
    </source>
</reference>